<feature type="DNA-binding region" description="H-T-H motif" evidence="2">
    <location>
        <begin position="32"/>
        <end position="52"/>
    </location>
</feature>
<dbReference type="AlphaFoldDB" id="A0A1Y1LS50"/>
<dbReference type="PROSITE" id="PS50960">
    <property type="entry name" value="HTH_PSQ"/>
    <property type="match status" value="1"/>
</dbReference>
<evidence type="ECO:0000256" key="2">
    <source>
        <dbReference type="PROSITE-ProRule" id="PRU00320"/>
    </source>
</evidence>
<name>A0A1Y1LS50_PHOPY</name>
<dbReference type="EMBL" id="GEZM01048707">
    <property type="protein sequence ID" value="JAV76492.1"/>
    <property type="molecule type" value="Transcribed_RNA"/>
</dbReference>
<sequence length="260" mass="29209">MVSKYIRKTNRQNWSDEQMRAAVEAVQNGLPFKTAARQFQVPVMSLKRRCKGKNKLATDEKKVLGSKMNVFTVDQEADLVRHILNMETRMYGLTIHDIRSIAYQLAVKNRIPNPFSAKTQLAGKDWFTGFRMRHPEISLRAPEATSTARARAFNRPVVTKFFSLLKSAMDKTPYSPHRIFNVDETSVSTVPGKNCKILAKKGRKQVGRVVSAERGVSTTAVICMSAGGNFVPPMLIFSRQRMKQELKDGAPPGTIFECNG</sequence>
<dbReference type="GO" id="GO:0003677">
    <property type="term" value="F:DNA binding"/>
    <property type="evidence" value="ECO:0007669"/>
    <property type="project" value="UniProtKB-UniRule"/>
</dbReference>
<dbReference type="InterPro" id="IPR007889">
    <property type="entry name" value="HTH_Psq"/>
</dbReference>
<comment type="subcellular location">
    <subcellularLocation>
        <location evidence="1 2">Nucleus</location>
    </subcellularLocation>
</comment>
<dbReference type="Gene3D" id="1.10.10.60">
    <property type="entry name" value="Homeodomain-like"/>
    <property type="match status" value="1"/>
</dbReference>
<dbReference type="GO" id="GO:0005634">
    <property type="term" value="C:nucleus"/>
    <property type="evidence" value="ECO:0007669"/>
    <property type="project" value="UniProtKB-SubCell"/>
</dbReference>
<evidence type="ECO:0000313" key="4">
    <source>
        <dbReference type="EMBL" id="JAV76492.1"/>
    </source>
</evidence>
<keyword evidence="2" id="KW-0238">DNA-binding</keyword>
<dbReference type="Pfam" id="PF05225">
    <property type="entry name" value="HTH_psq"/>
    <property type="match status" value="1"/>
</dbReference>
<proteinExistence type="predicted"/>
<feature type="domain" description="HTH psq-type" evidence="3">
    <location>
        <begin position="1"/>
        <end position="56"/>
    </location>
</feature>
<dbReference type="InterPro" id="IPR009057">
    <property type="entry name" value="Homeodomain-like_sf"/>
</dbReference>
<evidence type="ECO:0000256" key="1">
    <source>
        <dbReference type="ARBA" id="ARBA00004123"/>
    </source>
</evidence>
<evidence type="ECO:0000259" key="3">
    <source>
        <dbReference type="PROSITE" id="PS50960"/>
    </source>
</evidence>
<dbReference type="PANTHER" id="PTHR19303">
    <property type="entry name" value="TRANSPOSON"/>
    <property type="match status" value="1"/>
</dbReference>
<organism evidence="4">
    <name type="scientific">Photinus pyralis</name>
    <name type="common">Common eastern firefly</name>
    <name type="synonym">Lampyris pyralis</name>
    <dbReference type="NCBI Taxonomy" id="7054"/>
    <lineage>
        <taxon>Eukaryota</taxon>
        <taxon>Metazoa</taxon>
        <taxon>Ecdysozoa</taxon>
        <taxon>Arthropoda</taxon>
        <taxon>Hexapoda</taxon>
        <taxon>Insecta</taxon>
        <taxon>Pterygota</taxon>
        <taxon>Neoptera</taxon>
        <taxon>Endopterygota</taxon>
        <taxon>Coleoptera</taxon>
        <taxon>Polyphaga</taxon>
        <taxon>Elateriformia</taxon>
        <taxon>Elateroidea</taxon>
        <taxon>Lampyridae</taxon>
        <taxon>Lampyrinae</taxon>
        <taxon>Photinus</taxon>
    </lineage>
</organism>
<dbReference type="PANTHER" id="PTHR19303:SF71">
    <property type="entry name" value="ZINC FINGER PHD-TYPE DOMAIN-CONTAINING PROTEIN"/>
    <property type="match status" value="1"/>
</dbReference>
<dbReference type="SUPFAM" id="SSF46689">
    <property type="entry name" value="Homeodomain-like"/>
    <property type="match status" value="1"/>
</dbReference>
<reference evidence="4" key="1">
    <citation type="journal article" date="2016" name="Sci. Rep.">
        <title>Molecular characterization of firefly nuptial gifts: a multi-omics approach sheds light on postcopulatory sexual selection.</title>
        <authorList>
            <person name="Al-Wathiqui N."/>
            <person name="Fallon T.R."/>
            <person name="South A."/>
            <person name="Weng J.K."/>
            <person name="Lewis S.M."/>
        </authorList>
    </citation>
    <scope>NUCLEOTIDE SEQUENCE</scope>
</reference>
<dbReference type="InterPro" id="IPR050863">
    <property type="entry name" value="CenT-Element_Derived"/>
</dbReference>
<protein>
    <recommendedName>
        <fullName evidence="3">HTH psq-type domain-containing protein</fullName>
    </recommendedName>
</protein>
<accession>A0A1Y1LS50</accession>
<keyword evidence="2" id="KW-0539">Nucleus</keyword>